<dbReference type="FunCoup" id="A0A545AW84">
    <property type="interactions" value="12"/>
</dbReference>
<protein>
    <submittedName>
        <fullName evidence="6">AraC family transcriptional regulator</fullName>
    </submittedName>
</protein>
<comment type="caution">
    <text evidence="6">The sequence shown here is derived from an EMBL/GenBank/DDBJ whole genome shotgun (WGS) entry which is preliminary data.</text>
</comment>
<evidence type="ECO:0000256" key="3">
    <source>
        <dbReference type="ARBA" id="ARBA00023163"/>
    </source>
</evidence>
<dbReference type="PROSITE" id="PS01124">
    <property type="entry name" value="HTH_ARAC_FAMILY_2"/>
    <property type="match status" value="1"/>
</dbReference>
<gene>
    <name evidence="6" type="ORF">FL583_07565</name>
</gene>
<dbReference type="AlphaFoldDB" id="A0A545AW84"/>
<dbReference type="EMBL" id="VIRS01000004">
    <property type="protein sequence ID" value="TQS45580.1"/>
    <property type="molecule type" value="Genomic_DNA"/>
</dbReference>
<dbReference type="Pfam" id="PF20240">
    <property type="entry name" value="DUF6597"/>
    <property type="match status" value="1"/>
</dbReference>
<dbReference type="InterPro" id="IPR050204">
    <property type="entry name" value="AraC_XylS_family_regulators"/>
</dbReference>
<dbReference type="GO" id="GO:0003700">
    <property type="term" value="F:DNA-binding transcription factor activity"/>
    <property type="evidence" value="ECO:0007669"/>
    <property type="project" value="InterPro"/>
</dbReference>
<name>A0A545AW84_9ACTN</name>
<dbReference type="PANTHER" id="PTHR46796">
    <property type="entry name" value="HTH-TYPE TRANSCRIPTIONAL ACTIVATOR RHAS-RELATED"/>
    <property type="match status" value="1"/>
</dbReference>
<dbReference type="RefSeq" id="WP_142703753.1">
    <property type="nucleotide sequence ID" value="NZ_VIRS01000004.1"/>
</dbReference>
<evidence type="ECO:0000256" key="2">
    <source>
        <dbReference type="ARBA" id="ARBA00023125"/>
    </source>
</evidence>
<dbReference type="SMART" id="SM00342">
    <property type="entry name" value="HTH_ARAC"/>
    <property type="match status" value="1"/>
</dbReference>
<dbReference type="Proteomes" id="UP000317982">
    <property type="component" value="Unassembled WGS sequence"/>
</dbReference>
<dbReference type="GO" id="GO:0043565">
    <property type="term" value="F:sequence-specific DNA binding"/>
    <property type="evidence" value="ECO:0007669"/>
    <property type="project" value="InterPro"/>
</dbReference>
<reference evidence="6 7" key="1">
    <citation type="submission" date="2019-07" db="EMBL/GenBank/DDBJ databases">
        <title>Cryptosporangium phraense sp. nov., isolated from plant litter.</title>
        <authorList>
            <person name="Suriyachadkun C."/>
        </authorList>
    </citation>
    <scope>NUCLEOTIDE SEQUENCE [LARGE SCALE GENOMIC DNA]</scope>
    <source>
        <strain evidence="6 7">A-T 5661</strain>
    </source>
</reference>
<dbReference type="InterPro" id="IPR018060">
    <property type="entry name" value="HTH_AraC"/>
</dbReference>
<evidence type="ECO:0000259" key="5">
    <source>
        <dbReference type="PROSITE" id="PS01124"/>
    </source>
</evidence>
<keyword evidence="2" id="KW-0238">DNA-binding</keyword>
<keyword evidence="7" id="KW-1185">Reference proteome</keyword>
<dbReference type="Gene3D" id="1.10.10.60">
    <property type="entry name" value="Homeodomain-like"/>
    <property type="match status" value="1"/>
</dbReference>
<proteinExistence type="predicted"/>
<dbReference type="InParanoid" id="A0A545AW84"/>
<dbReference type="SUPFAM" id="SSF46689">
    <property type="entry name" value="Homeodomain-like"/>
    <property type="match status" value="1"/>
</dbReference>
<keyword evidence="3" id="KW-0804">Transcription</keyword>
<evidence type="ECO:0000313" key="7">
    <source>
        <dbReference type="Proteomes" id="UP000317982"/>
    </source>
</evidence>
<dbReference type="Pfam" id="PF12833">
    <property type="entry name" value="HTH_18"/>
    <property type="match status" value="1"/>
</dbReference>
<keyword evidence="1" id="KW-0805">Transcription regulation</keyword>
<dbReference type="InterPro" id="IPR046532">
    <property type="entry name" value="DUF6597"/>
</dbReference>
<accession>A0A545AW84</accession>
<evidence type="ECO:0000256" key="1">
    <source>
        <dbReference type="ARBA" id="ARBA00023015"/>
    </source>
</evidence>
<feature type="region of interest" description="Disordered" evidence="4">
    <location>
        <begin position="1"/>
        <end position="20"/>
    </location>
</feature>
<sequence length="254" mass="27711">MDARGLRGGWASFQRHSSVPPSPDLAPFVDHYWIARWDLRGQPPYRQLLPPTVGVHLSFVGEEAGEVRGPLRRFHHRTLAGEGRALGVAFRPGGFRPYLGGPVSAIADRSVPMDAVFDRAVVLPSALADEQLVDEVEQVLRADRPPVDPAGREASAAVDVIAADPALTRVDALASRLGVGVRSLQRLFAEYVGVGPKWCIRRYRLLEVTSRLADGAAVDWAALAAELGYADQAHFSRDFTAILGEPPSRYALRY</sequence>
<evidence type="ECO:0000313" key="6">
    <source>
        <dbReference type="EMBL" id="TQS45580.1"/>
    </source>
</evidence>
<organism evidence="6 7">
    <name type="scientific">Cryptosporangium phraense</name>
    <dbReference type="NCBI Taxonomy" id="2593070"/>
    <lineage>
        <taxon>Bacteria</taxon>
        <taxon>Bacillati</taxon>
        <taxon>Actinomycetota</taxon>
        <taxon>Actinomycetes</taxon>
        <taxon>Cryptosporangiales</taxon>
        <taxon>Cryptosporangiaceae</taxon>
        <taxon>Cryptosporangium</taxon>
    </lineage>
</organism>
<evidence type="ECO:0000256" key="4">
    <source>
        <dbReference type="SAM" id="MobiDB-lite"/>
    </source>
</evidence>
<feature type="domain" description="HTH araC/xylS-type" evidence="5">
    <location>
        <begin position="152"/>
        <end position="253"/>
    </location>
</feature>
<dbReference type="OrthoDB" id="2559672at2"/>
<dbReference type="InterPro" id="IPR009057">
    <property type="entry name" value="Homeodomain-like_sf"/>
</dbReference>